<evidence type="ECO:0000256" key="2">
    <source>
        <dbReference type="ARBA" id="ARBA00022448"/>
    </source>
</evidence>
<reference evidence="6 7" key="1">
    <citation type="submission" date="2018-11" db="EMBL/GenBank/DDBJ databases">
        <authorList>
            <consortium name="Pathogen Informatics"/>
        </authorList>
    </citation>
    <scope>NUCLEOTIDE SEQUENCE [LARGE SCALE GENOMIC DNA]</scope>
    <source>
        <strain evidence="6 7">Egypt</strain>
    </source>
</reference>
<dbReference type="GO" id="GO:0012505">
    <property type="term" value="C:endomembrane system"/>
    <property type="evidence" value="ECO:0007669"/>
    <property type="project" value="UniProtKB-SubCell"/>
</dbReference>
<dbReference type="SUPFAM" id="SSF48371">
    <property type="entry name" value="ARM repeat"/>
    <property type="match status" value="1"/>
</dbReference>
<proteinExistence type="predicted"/>
<dbReference type="Proteomes" id="UP000272942">
    <property type="component" value="Unassembled WGS sequence"/>
</dbReference>
<keyword evidence="7" id="KW-1185">Reference proteome</keyword>
<dbReference type="InterPro" id="IPR011989">
    <property type="entry name" value="ARM-like"/>
</dbReference>
<evidence type="ECO:0000256" key="1">
    <source>
        <dbReference type="ARBA" id="ARBA00004308"/>
    </source>
</evidence>
<evidence type="ECO:0000259" key="5">
    <source>
        <dbReference type="Pfam" id="PF01602"/>
    </source>
</evidence>
<dbReference type="Pfam" id="PF01602">
    <property type="entry name" value="Adaptin_N"/>
    <property type="match status" value="1"/>
</dbReference>
<comment type="subcellular location">
    <subcellularLocation>
        <location evidence="1">Endomembrane system</location>
    </subcellularLocation>
</comment>
<evidence type="ECO:0000256" key="3">
    <source>
        <dbReference type="ARBA" id="ARBA00022927"/>
    </source>
</evidence>
<dbReference type="GO" id="GO:0016192">
    <property type="term" value="P:vesicle-mediated transport"/>
    <property type="evidence" value="ECO:0007669"/>
    <property type="project" value="InterPro"/>
</dbReference>
<evidence type="ECO:0000313" key="6">
    <source>
        <dbReference type="EMBL" id="VDP22169.1"/>
    </source>
</evidence>
<dbReference type="GO" id="GO:0006886">
    <property type="term" value="P:intracellular protein transport"/>
    <property type="evidence" value="ECO:0007669"/>
    <property type="project" value="InterPro"/>
</dbReference>
<evidence type="ECO:0000256" key="4">
    <source>
        <dbReference type="ARBA" id="ARBA00023136"/>
    </source>
</evidence>
<dbReference type="InterPro" id="IPR002553">
    <property type="entry name" value="Clathrin/coatomer_adapt-like_N"/>
</dbReference>
<dbReference type="InterPro" id="IPR016024">
    <property type="entry name" value="ARM-type_fold"/>
</dbReference>
<organism evidence="6 7">
    <name type="scientific">Echinostoma caproni</name>
    <dbReference type="NCBI Taxonomy" id="27848"/>
    <lineage>
        <taxon>Eukaryota</taxon>
        <taxon>Metazoa</taxon>
        <taxon>Spiralia</taxon>
        <taxon>Lophotrochozoa</taxon>
        <taxon>Platyhelminthes</taxon>
        <taxon>Trematoda</taxon>
        <taxon>Digenea</taxon>
        <taxon>Plagiorchiida</taxon>
        <taxon>Echinostomata</taxon>
        <taxon>Echinostomatoidea</taxon>
        <taxon>Echinostomatidae</taxon>
        <taxon>Echinostoma</taxon>
    </lineage>
</organism>
<accession>A0A3P8FEL6</accession>
<dbReference type="EMBL" id="UZAN01001254">
    <property type="protein sequence ID" value="VDP22169.1"/>
    <property type="molecule type" value="Genomic_DNA"/>
</dbReference>
<keyword evidence="2" id="KW-0813">Transport</keyword>
<keyword evidence="4" id="KW-0472">Membrane</keyword>
<dbReference type="PANTHER" id="PTHR22780">
    <property type="entry name" value="ADAPTIN, ALPHA/GAMMA/EPSILON"/>
    <property type="match status" value="1"/>
</dbReference>
<dbReference type="InterPro" id="IPR050840">
    <property type="entry name" value="Adaptor_Complx_Large_Subunit"/>
</dbReference>
<dbReference type="OrthoDB" id="28053at2759"/>
<feature type="domain" description="Clathrin/coatomer adaptor adaptin-like N-terminal" evidence="5">
    <location>
        <begin position="3"/>
        <end position="205"/>
    </location>
</feature>
<protein>
    <recommendedName>
        <fullName evidence="5">Clathrin/coatomer adaptor adaptin-like N-terminal domain-containing protein</fullName>
    </recommendedName>
</protein>
<keyword evidence="3" id="KW-0653">Protein transport</keyword>
<gene>
    <name evidence="6" type="ORF">ECPE_LOCUS388</name>
</gene>
<dbReference type="AlphaFoldDB" id="A0A3P8FEL6"/>
<evidence type="ECO:0000313" key="7">
    <source>
        <dbReference type="Proteomes" id="UP000272942"/>
    </source>
</evidence>
<sequence>MCFALINGTNVRTMVKELLSYLDYCDADSKGDVCSNLVLATEKYAPNKRWHIDAMLAVLTTAGNYARDDVVSSLVQLVAQNSDLHGYATFHLYNALCEAMTQQPLVQVASWSIGEYGDLLVSGSRDPESVKPPPTESEVIHVLRSALVHPMTSVPSKQMVLNALVKLTTRFSASQQGPLNDLIRLYSTNTQLELQQRSVEYDRICGLANQIRAGLLDYIPVSTRTSVDHPMGTGADGQAQSGGSLLLEEASNVDSTNGLLVLNGLSATAPPARSQQAQQSLTILDLLGPETDSTSSTGCRFLKRIKSFELMCST</sequence>
<name>A0A3P8FEL6_9TREM</name>
<dbReference type="Gene3D" id="1.25.10.10">
    <property type="entry name" value="Leucine-rich Repeat Variant"/>
    <property type="match status" value="1"/>
</dbReference>
<dbReference type="GO" id="GO:0030117">
    <property type="term" value="C:membrane coat"/>
    <property type="evidence" value="ECO:0007669"/>
    <property type="project" value="InterPro"/>
</dbReference>